<dbReference type="InterPro" id="IPR036264">
    <property type="entry name" value="Bact_exopeptidase_dim_dom"/>
</dbReference>
<keyword evidence="3" id="KW-1185">Reference proteome</keyword>
<comment type="caution">
    <text evidence="2">The sequence shown here is derived from an EMBL/GenBank/DDBJ whole genome shotgun (WGS) entry which is preliminary data.</text>
</comment>
<feature type="domain" description="Peptidase M20 dimerisation" evidence="1">
    <location>
        <begin position="190"/>
        <end position="283"/>
    </location>
</feature>
<proteinExistence type="predicted"/>
<dbReference type="Pfam" id="PF01546">
    <property type="entry name" value="Peptidase_M20"/>
    <property type="match status" value="1"/>
</dbReference>
<dbReference type="RefSeq" id="WP_380704350.1">
    <property type="nucleotide sequence ID" value="NZ_JBHSAP010000009.1"/>
</dbReference>
<dbReference type="PANTHER" id="PTHR11014">
    <property type="entry name" value="PEPTIDASE M20 FAMILY MEMBER"/>
    <property type="match status" value="1"/>
</dbReference>
<evidence type="ECO:0000313" key="2">
    <source>
        <dbReference type="EMBL" id="MFC4076952.1"/>
    </source>
</evidence>
<reference evidence="3" key="1">
    <citation type="journal article" date="2019" name="Int. J. Syst. Evol. Microbiol.">
        <title>The Global Catalogue of Microorganisms (GCM) 10K type strain sequencing project: providing services to taxonomists for standard genome sequencing and annotation.</title>
        <authorList>
            <consortium name="The Broad Institute Genomics Platform"/>
            <consortium name="The Broad Institute Genome Sequencing Center for Infectious Disease"/>
            <person name="Wu L."/>
            <person name="Ma J."/>
        </authorList>
    </citation>
    <scope>NUCLEOTIDE SEQUENCE [LARGE SCALE GENOMIC DNA]</scope>
    <source>
        <strain evidence="3">IBRC-M 10813</strain>
    </source>
</reference>
<dbReference type="SUPFAM" id="SSF53187">
    <property type="entry name" value="Zn-dependent exopeptidases"/>
    <property type="match status" value="1"/>
</dbReference>
<protein>
    <submittedName>
        <fullName evidence="2">M20 family metallopeptidase</fullName>
    </submittedName>
</protein>
<dbReference type="PANTHER" id="PTHR11014:SF63">
    <property type="entry name" value="METALLOPEPTIDASE, PUTATIVE (AFU_ORTHOLOGUE AFUA_6G09600)-RELATED"/>
    <property type="match status" value="1"/>
</dbReference>
<evidence type="ECO:0000313" key="3">
    <source>
        <dbReference type="Proteomes" id="UP001595843"/>
    </source>
</evidence>
<gene>
    <name evidence="2" type="ORF">ACFOUO_09015</name>
</gene>
<name>A0ABV8JDE5_9BACL</name>
<dbReference type="PIRSF" id="PIRSF005962">
    <property type="entry name" value="Pept_M20D_amidohydro"/>
    <property type="match status" value="1"/>
</dbReference>
<sequence length="404" mass="44034">MDEYEPRLDEGIEAVFPKMVQWRREFHQFPELSFHEEKTPARVAHFLKGLGMKVREGVGGRGVVAVLDGTKPGKTVALRADMDALPIQDEKSCPYRSRIPGVMHACGHDGHMATLLGLAEVLTGMREAIAGRIVFLFQHAEEVIPGGARQMIEDGALEGVDTVYGVHLWTPLPSGVVGLREGALMAAADSFHIDIIGKGGHGGLPHEAIDAVAAASHLVVNLQMIVSRQLDPLKSGVISVGRIQGGSTFNIIAEHCSLEGTVRTFDPKLRQYIQERIGEVAEQTCLMVGARCDYEYGWGYPPVINDRTEAHRMAEVARSLLGNEQVWGILPVMAGEDFAYYLQQKPGAFCLVGAGNREKGFVYPHHHPQFDFDEQAMKVAAKLLGRSSLAYLSAGCEKESAPSS</sequence>
<accession>A0ABV8JDE5</accession>
<dbReference type="Gene3D" id="3.40.630.10">
    <property type="entry name" value="Zn peptidases"/>
    <property type="match status" value="1"/>
</dbReference>
<dbReference type="Proteomes" id="UP001595843">
    <property type="component" value="Unassembled WGS sequence"/>
</dbReference>
<dbReference type="EMBL" id="JBHSAP010000009">
    <property type="protein sequence ID" value="MFC4076952.1"/>
    <property type="molecule type" value="Genomic_DNA"/>
</dbReference>
<dbReference type="NCBIfam" id="TIGR01891">
    <property type="entry name" value="amidohydrolases"/>
    <property type="match status" value="1"/>
</dbReference>
<dbReference type="InterPro" id="IPR017439">
    <property type="entry name" value="Amidohydrolase"/>
</dbReference>
<dbReference type="Gene3D" id="3.30.70.360">
    <property type="match status" value="1"/>
</dbReference>
<evidence type="ECO:0000259" key="1">
    <source>
        <dbReference type="Pfam" id="PF07687"/>
    </source>
</evidence>
<dbReference type="InterPro" id="IPR002933">
    <property type="entry name" value="Peptidase_M20"/>
</dbReference>
<dbReference type="SUPFAM" id="SSF55031">
    <property type="entry name" value="Bacterial exopeptidase dimerisation domain"/>
    <property type="match status" value="1"/>
</dbReference>
<dbReference type="Pfam" id="PF07687">
    <property type="entry name" value="M20_dimer"/>
    <property type="match status" value="1"/>
</dbReference>
<organism evidence="2 3">
    <name type="scientific">Salinithrix halophila</name>
    <dbReference type="NCBI Taxonomy" id="1485204"/>
    <lineage>
        <taxon>Bacteria</taxon>
        <taxon>Bacillati</taxon>
        <taxon>Bacillota</taxon>
        <taxon>Bacilli</taxon>
        <taxon>Bacillales</taxon>
        <taxon>Thermoactinomycetaceae</taxon>
        <taxon>Salinithrix</taxon>
    </lineage>
</organism>
<dbReference type="InterPro" id="IPR011650">
    <property type="entry name" value="Peptidase_M20_dimer"/>
</dbReference>